<feature type="compositionally biased region" description="Acidic residues" evidence="1">
    <location>
        <begin position="176"/>
        <end position="190"/>
    </location>
</feature>
<accession>A0A1X7VFL9</accession>
<reference evidence="3" key="2">
    <citation type="submission" date="2017-05" db="UniProtKB">
        <authorList>
            <consortium name="EnsemblMetazoa"/>
        </authorList>
    </citation>
    <scope>IDENTIFICATION</scope>
</reference>
<dbReference type="SUPFAM" id="SSF50729">
    <property type="entry name" value="PH domain-like"/>
    <property type="match status" value="3"/>
</dbReference>
<dbReference type="Proteomes" id="UP000007879">
    <property type="component" value="Unassembled WGS sequence"/>
</dbReference>
<gene>
    <name evidence="3" type="primary">109580477</name>
</gene>
<feature type="region of interest" description="Disordered" evidence="1">
    <location>
        <begin position="606"/>
        <end position="692"/>
    </location>
</feature>
<reference evidence="4" key="1">
    <citation type="journal article" date="2010" name="Nature">
        <title>The Amphimedon queenslandica genome and the evolution of animal complexity.</title>
        <authorList>
            <person name="Srivastava M."/>
            <person name="Simakov O."/>
            <person name="Chapman J."/>
            <person name="Fahey B."/>
            <person name="Gauthier M.E."/>
            <person name="Mitros T."/>
            <person name="Richards G.S."/>
            <person name="Conaco C."/>
            <person name="Dacre M."/>
            <person name="Hellsten U."/>
            <person name="Larroux C."/>
            <person name="Putnam N.H."/>
            <person name="Stanke M."/>
            <person name="Adamska M."/>
            <person name="Darling A."/>
            <person name="Degnan S.M."/>
            <person name="Oakley T.H."/>
            <person name="Plachetzki D.C."/>
            <person name="Zhai Y."/>
            <person name="Adamski M."/>
            <person name="Calcino A."/>
            <person name="Cummins S.F."/>
            <person name="Goodstein D.M."/>
            <person name="Harris C."/>
            <person name="Jackson D.J."/>
            <person name="Leys S.P."/>
            <person name="Shu S."/>
            <person name="Woodcroft B.J."/>
            <person name="Vervoort M."/>
            <person name="Kosik K.S."/>
            <person name="Manning G."/>
            <person name="Degnan B.M."/>
            <person name="Rokhsar D.S."/>
        </authorList>
    </citation>
    <scope>NUCLEOTIDE SEQUENCE [LARGE SCALE GENOMIC DNA]</scope>
</reference>
<feature type="compositionally biased region" description="Low complexity" evidence="1">
    <location>
        <begin position="805"/>
        <end position="814"/>
    </location>
</feature>
<dbReference type="Gene3D" id="2.30.29.30">
    <property type="entry name" value="Pleckstrin-homology domain (PH domain)/Phosphotyrosine-binding domain (PTB)"/>
    <property type="match status" value="3"/>
</dbReference>
<feature type="region of interest" description="Disordered" evidence="1">
    <location>
        <begin position="569"/>
        <end position="592"/>
    </location>
</feature>
<dbReference type="EnsemblMetazoa" id="XM_019993696.1">
    <property type="protein sequence ID" value="XP_019849255.1"/>
    <property type="gene ID" value="LOC109580477"/>
</dbReference>
<dbReference type="SMART" id="SM00233">
    <property type="entry name" value="PH"/>
    <property type="match status" value="3"/>
</dbReference>
<protein>
    <recommendedName>
        <fullName evidence="2">PH domain-containing protein</fullName>
    </recommendedName>
</protein>
<feature type="compositionally biased region" description="Basic and acidic residues" evidence="1">
    <location>
        <begin position="90"/>
        <end position="110"/>
    </location>
</feature>
<feature type="domain" description="PH" evidence="2">
    <location>
        <begin position="443"/>
        <end position="539"/>
    </location>
</feature>
<feature type="compositionally biased region" description="Pro residues" evidence="1">
    <location>
        <begin position="815"/>
        <end position="828"/>
    </location>
</feature>
<dbReference type="InterPro" id="IPR001849">
    <property type="entry name" value="PH_domain"/>
</dbReference>
<feature type="compositionally biased region" description="Polar residues" evidence="1">
    <location>
        <begin position="240"/>
        <end position="260"/>
    </location>
</feature>
<dbReference type="PANTHER" id="PTHR45725">
    <property type="entry name" value="FORMIN HOMOLOGY 2 FAMILY MEMBER"/>
    <property type="match status" value="1"/>
</dbReference>
<dbReference type="AlphaFoldDB" id="A0A1X7VFL9"/>
<dbReference type="Pfam" id="PF00169">
    <property type="entry name" value="PH"/>
    <property type="match status" value="1"/>
</dbReference>
<feature type="compositionally biased region" description="Basic and acidic residues" evidence="1">
    <location>
        <begin position="191"/>
        <end position="213"/>
    </location>
</feature>
<feature type="compositionally biased region" description="Low complexity" evidence="1">
    <location>
        <begin position="842"/>
        <end position="862"/>
    </location>
</feature>
<feature type="compositionally biased region" description="Polar residues" evidence="1">
    <location>
        <begin position="151"/>
        <end position="174"/>
    </location>
</feature>
<feature type="region of interest" description="Disordered" evidence="1">
    <location>
        <begin position="51"/>
        <end position="284"/>
    </location>
</feature>
<feature type="region of interest" description="Disordered" evidence="1">
    <location>
        <begin position="738"/>
        <end position="906"/>
    </location>
</feature>
<dbReference type="EnsemblMetazoa" id="Aqu2.1.38544_001">
    <property type="protein sequence ID" value="Aqu2.1.38544_001"/>
    <property type="gene ID" value="Aqu2.1.38544"/>
</dbReference>
<proteinExistence type="predicted"/>
<feature type="compositionally biased region" description="Basic and acidic residues" evidence="1">
    <location>
        <begin position="120"/>
        <end position="133"/>
    </location>
</feature>
<keyword evidence="4" id="KW-1185">Reference proteome</keyword>
<evidence type="ECO:0000256" key="1">
    <source>
        <dbReference type="SAM" id="MobiDB-lite"/>
    </source>
</evidence>
<feature type="compositionally biased region" description="Acidic residues" evidence="1">
    <location>
        <begin position="63"/>
        <end position="77"/>
    </location>
</feature>
<dbReference type="InterPro" id="IPR011993">
    <property type="entry name" value="PH-like_dom_sf"/>
</dbReference>
<evidence type="ECO:0000313" key="4">
    <source>
        <dbReference type="Proteomes" id="UP000007879"/>
    </source>
</evidence>
<feature type="compositionally biased region" description="Acidic residues" evidence="1">
    <location>
        <begin position="768"/>
        <end position="781"/>
    </location>
</feature>
<organism evidence="3">
    <name type="scientific">Amphimedon queenslandica</name>
    <name type="common">Sponge</name>
    <dbReference type="NCBI Taxonomy" id="400682"/>
    <lineage>
        <taxon>Eukaryota</taxon>
        <taxon>Metazoa</taxon>
        <taxon>Porifera</taxon>
        <taxon>Demospongiae</taxon>
        <taxon>Heteroscleromorpha</taxon>
        <taxon>Haplosclerida</taxon>
        <taxon>Niphatidae</taxon>
        <taxon>Amphimedon</taxon>
    </lineage>
</organism>
<dbReference type="PROSITE" id="PS50003">
    <property type="entry name" value="PH_DOMAIN"/>
    <property type="match status" value="3"/>
</dbReference>
<feature type="domain" description="PH" evidence="2">
    <location>
        <begin position="280"/>
        <end position="371"/>
    </location>
</feature>
<dbReference type="InterPro" id="IPR051425">
    <property type="entry name" value="Formin_Homology"/>
</dbReference>
<feature type="compositionally biased region" description="Basic and acidic residues" evidence="1">
    <location>
        <begin position="51"/>
        <end position="62"/>
    </location>
</feature>
<dbReference type="KEGG" id="aqu:109580477"/>
<evidence type="ECO:0000259" key="2">
    <source>
        <dbReference type="PROSITE" id="PS50003"/>
    </source>
</evidence>
<sequence length="1072" mass="117053">MSVRDVLMANKLKEGVQDALVYLRMLEGAKLAPVYERKRVQLMSRLLDLQGDTRKEAPPKFEDDSDDDDDEEIEAPESPEKKASQGSTTEAEKKERRNSKLSDIKSRFDQPSRAGNYKYKTLEELKKEREMKKLGIKTDSQDETNEPAPASPSTEEVPDSTTAASANGDTSNTVAEEIEEIEELKEEDEVDRPSNDIDAQEQKVPEELVVDKKARSHTVASKFGKFFKGKSKDKDRSLSIPENTGSTDNISQISAENTSIAPEEETTPSIGGAEEEKEDQKPFSSKLERVTRRLGKYSYQKVMATLNGDTFHFAKPNKDKDGTTLSLVGAATAVRDSYQFELHTVDKSYTFRTDSEELCIKWVESLKGAIDGCTPVEELPEENEEDSSGGVAVPQITVSVDEEGGTGGGGGGEGTPNIKESLSYENFSFGGKKKKQEMPDPSTAQMKGYLYKKGKFGWDKVWVVLTYDNSLFMSTNETSKKVSGVIPLGPESKVEEKKINDKKYPHALWLASGKSKETFATDSASDFNLWLTFLKQASGNADIQELLSEDEDAGGELYEELELQDEPAPVIPVSPRPEHHSFPAATAQPQDEEIYDDFDQDIYEGLDDLDVPDIPSPVKAPTIPSLPPRNEVKAAAPSLPPRNQPQQQESPALPPRPSKGGGAPVSKPPLDYEAPSPSPISKKGVVIPNPQPVEEELYDDVVGLQTSGGGGIEEMEETYDDVVSTKAKILSSNVSTGDLYEDMVTGGGEDDQEDYCDMIMPGPGQVIEESDELYVDVDTDEPPPRPPLPSSNTSIPSRPPPPASPVTRPTASPVTRPPASPVTRPPAPKSVVTTTKPKDSPTLKTKATSPATTTPPSSRVTRPAPPVTSSSINPKRPGSGKVANLSKMFGDSPTGESEAPRNKRGLMSGNLKYMGPGKTSYTTDWIVLEGTTLIFYKGPNEKLSHYRLSTKEAELHIESSDGKLGFHVKKGSAIHKFSCSSLEEYGQWIGPIAHVITKVLPPPDSLYQAKEDYIGEGKFVFKKDEILWVLGEESATSWMGIAGASIREFRESSGLFPSSKAGPLSQDESVYY</sequence>
<dbReference type="PANTHER" id="PTHR45725:SF1">
    <property type="entry name" value="DISHEVELLED ASSOCIATED ACTIVATOR OF MORPHOGENESIS, ISOFORM D"/>
    <property type="match status" value="1"/>
</dbReference>
<dbReference type="InParanoid" id="A0A1X7VFL9"/>
<dbReference type="CDD" id="cd00821">
    <property type="entry name" value="PH"/>
    <property type="match status" value="2"/>
</dbReference>
<evidence type="ECO:0000313" key="3">
    <source>
        <dbReference type="EnsemblMetazoa" id="Aqu2.1.38544_001"/>
    </source>
</evidence>
<name>A0A1X7VFL9_AMPQE</name>
<feature type="domain" description="PH" evidence="2">
    <location>
        <begin position="904"/>
        <end position="997"/>
    </location>
</feature>
<dbReference type="STRING" id="400682.A0A1X7VFL9"/>